<dbReference type="Proteomes" id="UP001642540">
    <property type="component" value="Unassembled WGS sequence"/>
</dbReference>
<feature type="region of interest" description="Disordered" evidence="1">
    <location>
        <begin position="162"/>
        <end position="181"/>
    </location>
</feature>
<accession>A0ABP1RTG1</accession>
<dbReference type="EMBL" id="CAXLJM020000107">
    <property type="protein sequence ID" value="CAL8135177.1"/>
    <property type="molecule type" value="Genomic_DNA"/>
</dbReference>
<evidence type="ECO:0000256" key="1">
    <source>
        <dbReference type="SAM" id="MobiDB-lite"/>
    </source>
</evidence>
<reference evidence="2 3" key="1">
    <citation type="submission" date="2024-08" db="EMBL/GenBank/DDBJ databases">
        <authorList>
            <person name="Cucini C."/>
            <person name="Frati F."/>
        </authorList>
    </citation>
    <scope>NUCLEOTIDE SEQUENCE [LARGE SCALE GENOMIC DNA]</scope>
</reference>
<sequence length="226" mass="25095">MIDTMSPISVIENPAFRKLVNGIIQITMGSGSVVSVPTRKTIVTRIRDMYLAKTLEIDKLLSQQKWICATADIWSSSHRSFLGVTCHYIDVVEPFDFQRKSLVLCLKRFQGRHTADKIAEILTTVFSSYKIQDKVAAVVTDNASNFAKAFAEYGYKFSNGDEEDVLEEENSEESSDGGTISDGILEHEDLTTLLQSSCSVDLPSHVRCASHTISLIATTDFEKVES</sequence>
<feature type="compositionally biased region" description="Acidic residues" evidence="1">
    <location>
        <begin position="162"/>
        <end position="175"/>
    </location>
</feature>
<comment type="caution">
    <text evidence="2">The sequence shown here is derived from an EMBL/GenBank/DDBJ whole genome shotgun (WGS) entry which is preliminary data.</text>
</comment>
<organism evidence="2 3">
    <name type="scientific">Orchesella dallaii</name>
    <dbReference type="NCBI Taxonomy" id="48710"/>
    <lineage>
        <taxon>Eukaryota</taxon>
        <taxon>Metazoa</taxon>
        <taxon>Ecdysozoa</taxon>
        <taxon>Arthropoda</taxon>
        <taxon>Hexapoda</taxon>
        <taxon>Collembola</taxon>
        <taxon>Entomobryomorpha</taxon>
        <taxon>Entomobryoidea</taxon>
        <taxon>Orchesellidae</taxon>
        <taxon>Orchesellinae</taxon>
        <taxon>Orchesella</taxon>
    </lineage>
</organism>
<evidence type="ECO:0000313" key="3">
    <source>
        <dbReference type="Proteomes" id="UP001642540"/>
    </source>
</evidence>
<dbReference type="PANTHER" id="PTHR47501:SF5">
    <property type="entry name" value="HAT C-TERMINAL DIMERISATION DOMAIN-CONTAINING PROTEIN"/>
    <property type="match status" value="1"/>
</dbReference>
<evidence type="ECO:0000313" key="2">
    <source>
        <dbReference type="EMBL" id="CAL8135177.1"/>
    </source>
</evidence>
<proteinExistence type="predicted"/>
<dbReference type="PANTHER" id="PTHR47501">
    <property type="entry name" value="TRANSPOSASE-RELATED"/>
    <property type="match status" value="1"/>
</dbReference>
<evidence type="ECO:0008006" key="4">
    <source>
        <dbReference type="Google" id="ProtNLM"/>
    </source>
</evidence>
<dbReference type="InterPro" id="IPR012337">
    <property type="entry name" value="RNaseH-like_sf"/>
</dbReference>
<protein>
    <recommendedName>
        <fullName evidence="4">AC transposase</fullName>
    </recommendedName>
</protein>
<dbReference type="SUPFAM" id="SSF53098">
    <property type="entry name" value="Ribonuclease H-like"/>
    <property type="match status" value="1"/>
</dbReference>
<name>A0ABP1RTG1_9HEXA</name>
<keyword evidence="3" id="KW-1185">Reference proteome</keyword>
<gene>
    <name evidence="2" type="ORF">ODALV1_LOCUS25865</name>
</gene>